<dbReference type="HOGENOM" id="CLU_2531394_0_0_1"/>
<protein>
    <submittedName>
        <fullName evidence="1">Uncharacterized protein</fullName>
    </submittedName>
</protein>
<reference evidence="1" key="1">
    <citation type="submission" date="2015-04" db="UniProtKB">
        <authorList>
            <consortium name="EnsemblPlants"/>
        </authorList>
    </citation>
    <scope>IDENTIFICATION</scope>
</reference>
<evidence type="ECO:0000313" key="1">
    <source>
        <dbReference type="EnsemblPlants" id="OPUNC08G11550.1"/>
    </source>
</evidence>
<keyword evidence="2" id="KW-1185">Reference proteome</keyword>
<proteinExistence type="predicted"/>
<dbReference type="EnsemblPlants" id="OPUNC08G11550.1">
    <property type="protein sequence ID" value="OPUNC08G11550.1"/>
    <property type="gene ID" value="OPUNC08G11550"/>
</dbReference>
<name>A0A0E0LUC2_ORYPU</name>
<dbReference type="Gramene" id="OPUNC08G11550.1">
    <property type="protein sequence ID" value="OPUNC08G11550.1"/>
    <property type="gene ID" value="OPUNC08G11550"/>
</dbReference>
<organism evidence="1">
    <name type="scientific">Oryza punctata</name>
    <name type="common">Red rice</name>
    <dbReference type="NCBI Taxonomy" id="4537"/>
    <lineage>
        <taxon>Eukaryota</taxon>
        <taxon>Viridiplantae</taxon>
        <taxon>Streptophyta</taxon>
        <taxon>Embryophyta</taxon>
        <taxon>Tracheophyta</taxon>
        <taxon>Spermatophyta</taxon>
        <taxon>Magnoliopsida</taxon>
        <taxon>Liliopsida</taxon>
        <taxon>Poales</taxon>
        <taxon>Poaceae</taxon>
        <taxon>BOP clade</taxon>
        <taxon>Oryzoideae</taxon>
        <taxon>Oryzeae</taxon>
        <taxon>Oryzinae</taxon>
        <taxon>Oryza</taxon>
    </lineage>
</organism>
<accession>A0A0E0LUC2</accession>
<dbReference type="AlphaFoldDB" id="A0A0E0LUC2"/>
<reference evidence="1" key="2">
    <citation type="submission" date="2018-05" db="EMBL/GenBank/DDBJ databases">
        <title>OpunRS2 (Oryza punctata Reference Sequence Version 2).</title>
        <authorList>
            <person name="Zhang J."/>
            <person name="Kudrna D."/>
            <person name="Lee S."/>
            <person name="Talag J."/>
            <person name="Welchert J."/>
            <person name="Wing R.A."/>
        </authorList>
    </citation>
    <scope>NUCLEOTIDE SEQUENCE [LARGE SCALE GENOMIC DNA]</scope>
</reference>
<evidence type="ECO:0000313" key="2">
    <source>
        <dbReference type="Proteomes" id="UP000026962"/>
    </source>
</evidence>
<sequence>MLYSESPRHETELVADMESVDNTGAVVVSVCLDEQLDEMKKKKKYCFLTTNCDTPWDGNKDCIIQTQPNIILGDKKGIEENQSV</sequence>
<dbReference type="Proteomes" id="UP000026962">
    <property type="component" value="Chromosome 8"/>
</dbReference>